<dbReference type="GO" id="GO:0015689">
    <property type="term" value="P:molybdate ion transport"/>
    <property type="evidence" value="ECO:0007669"/>
    <property type="project" value="UniProtKB-UniRule"/>
</dbReference>
<dbReference type="Pfam" id="PF00126">
    <property type="entry name" value="HTH_1"/>
    <property type="match status" value="1"/>
</dbReference>
<dbReference type="InterPro" id="IPR000847">
    <property type="entry name" value="LysR_HTH_N"/>
</dbReference>
<dbReference type="Pfam" id="PF03459">
    <property type="entry name" value="TOBE"/>
    <property type="match status" value="2"/>
</dbReference>
<dbReference type="Gene3D" id="2.40.50.100">
    <property type="match status" value="2"/>
</dbReference>
<accession>A0A1T4MV12</accession>
<evidence type="ECO:0000256" key="6">
    <source>
        <dbReference type="PIRSR" id="PIRSR005763-1"/>
    </source>
</evidence>
<evidence type="ECO:0000256" key="2">
    <source>
        <dbReference type="ARBA" id="ARBA00022448"/>
    </source>
</evidence>
<dbReference type="PIRSF" id="PIRSF005763">
    <property type="entry name" value="Txn_reg_ModE"/>
    <property type="match status" value="1"/>
</dbReference>
<protein>
    <submittedName>
        <fullName evidence="8">Transcriptional regulator, ModE family</fullName>
    </submittedName>
</protein>
<evidence type="ECO:0000256" key="5">
    <source>
        <dbReference type="PIRNR" id="PIRNR005763"/>
    </source>
</evidence>
<evidence type="ECO:0000256" key="1">
    <source>
        <dbReference type="ARBA" id="ARBA00008110"/>
    </source>
</evidence>
<proteinExistence type="inferred from homology"/>
<dbReference type="InterPro" id="IPR051815">
    <property type="entry name" value="Molybdate_resp_trans_reg"/>
</dbReference>
<feature type="domain" description="Mop" evidence="7">
    <location>
        <begin position="230"/>
        <end position="296"/>
    </location>
</feature>
<name>A0A1T4MV12_9HYPH</name>
<evidence type="ECO:0000313" key="8">
    <source>
        <dbReference type="EMBL" id="SJZ70696.1"/>
    </source>
</evidence>
<keyword evidence="9" id="KW-1185">Reference proteome</keyword>
<dbReference type="InterPro" id="IPR005116">
    <property type="entry name" value="Transp-assoc_OB_typ1"/>
</dbReference>
<feature type="domain" description="Mop" evidence="7">
    <location>
        <begin position="158"/>
        <end position="224"/>
    </location>
</feature>
<dbReference type="SUPFAM" id="SSF50331">
    <property type="entry name" value="MOP-like"/>
    <property type="match status" value="2"/>
</dbReference>
<dbReference type="NCBIfam" id="TIGR00638">
    <property type="entry name" value="Mop"/>
    <property type="match status" value="2"/>
</dbReference>
<evidence type="ECO:0000259" key="7">
    <source>
        <dbReference type="PROSITE" id="PS51866"/>
    </source>
</evidence>
<dbReference type="Proteomes" id="UP000190135">
    <property type="component" value="Unassembled WGS sequence"/>
</dbReference>
<dbReference type="STRING" id="1365950.SAMN05428963_102299"/>
<dbReference type="InterPro" id="IPR036390">
    <property type="entry name" value="WH_DNA-bd_sf"/>
</dbReference>
<reference evidence="8 9" key="1">
    <citation type="submission" date="2017-02" db="EMBL/GenBank/DDBJ databases">
        <authorList>
            <person name="Peterson S.W."/>
        </authorList>
    </citation>
    <scope>NUCLEOTIDE SEQUENCE [LARGE SCALE GENOMIC DNA]</scope>
    <source>
        <strain evidence="8 9">USBA 369</strain>
    </source>
</reference>
<dbReference type="EMBL" id="FUXL01000002">
    <property type="protein sequence ID" value="SJZ70696.1"/>
    <property type="molecule type" value="Genomic_DNA"/>
</dbReference>
<dbReference type="GO" id="GO:0030151">
    <property type="term" value="F:molybdenum ion binding"/>
    <property type="evidence" value="ECO:0007669"/>
    <property type="project" value="UniProtKB-UniRule"/>
</dbReference>
<keyword evidence="3 5" id="KW-0500">Molybdenum</keyword>
<feature type="region of interest" description="Required for dimer formation and molybdate binding" evidence="6">
    <location>
        <begin position="159"/>
        <end position="167"/>
    </location>
</feature>
<organism evidence="8 9">
    <name type="scientific">Consotaella salsifontis</name>
    <dbReference type="NCBI Taxonomy" id="1365950"/>
    <lineage>
        <taxon>Bacteria</taxon>
        <taxon>Pseudomonadati</taxon>
        <taxon>Pseudomonadota</taxon>
        <taxon>Alphaproteobacteria</taxon>
        <taxon>Hyphomicrobiales</taxon>
        <taxon>Aurantimonadaceae</taxon>
        <taxon>Consotaella</taxon>
    </lineage>
</organism>
<evidence type="ECO:0000313" key="9">
    <source>
        <dbReference type="Proteomes" id="UP000190135"/>
    </source>
</evidence>
<dbReference type="PANTHER" id="PTHR30432">
    <property type="entry name" value="TRANSCRIPTIONAL REGULATOR MODE"/>
    <property type="match status" value="1"/>
</dbReference>
<evidence type="ECO:0000256" key="4">
    <source>
        <dbReference type="ARBA" id="ARBA00022737"/>
    </source>
</evidence>
<dbReference type="InterPro" id="IPR008995">
    <property type="entry name" value="Mo/tungstate-bd_C_term_dom"/>
</dbReference>
<dbReference type="PANTHER" id="PTHR30432:SF1">
    <property type="entry name" value="DNA-BINDING TRANSCRIPTIONAL DUAL REGULATOR MODE"/>
    <property type="match status" value="1"/>
</dbReference>
<dbReference type="SUPFAM" id="SSF46785">
    <property type="entry name" value="Winged helix' DNA-binding domain"/>
    <property type="match status" value="1"/>
</dbReference>
<dbReference type="GO" id="GO:0003700">
    <property type="term" value="F:DNA-binding transcription factor activity"/>
    <property type="evidence" value="ECO:0007669"/>
    <property type="project" value="InterPro"/>
</dbReference>
<dbReference type="PROSITE" id="PS51866">
    <property type="entry name" value="MOP"/>
    <property type="match status" value="2"/>
</dbReference>
<comment type="similarity">
    <text evidence="1 5">Belongs to the ModE family.</text>
</comment>
<evidence type="ECO:0000256" key="3">
    <source>
        <dbReference type="ARBA" id="ARBA00022505"/>
    </source>
</evidence>
<dbReference type="AlphaFoldDB" id="A0A1T4MV12"/>
<keyword evidence="2 5" id="KW-0813">Transport</keyword>
<dbReference type="InterPro" id="IPR036388">
    <property type="entry name" value="WH-like_DNA-bd_sf"/>
</dbReference>
<dbReference type="InterPro" id="IPR004606">
    <property type="entry name" value="Mop_domain"/>
</dbReference>
<keyword evidence="4" id="KW-0677">Repeat</keyword>
<gene>
    <name evidence="8" type="ORF">SAMN05428963_102299</name>
</gene>
<sequence>MPRPTAAIRLRRLGVDQGDILPLCTVSTYRLVPLPMMEALVSLRADDRSPVGRDRIRLLEAVAREGSITAGAKAVGLTYKAAWDALDAMANLFGQPLLEKRTGGRAGGGASLTPAGFKVLQAFHRLEGEMTRVMRAIEPELAGSGISPVNLISGYLMKTSARNALRGTIVTMTQDALTSEIGVEVAKGQIIYSIVTNESVRSLGLVIGREATMLIKAPFVAFAVGEAPPKISARNIVAGTVLRCETSPVTAEVVLDIGDDKTLAATITTRSAETLGLQPGRPAFALFEAAHVIVAID</sequence>
<dbReference type="Gene3D" id="1.10.10.10">
    <property type="entry name" value="Winged helix-like DNA-binding domain superfamily/Winged helix DNA-binding domain"/>
    <property type="match status" value="1"/>
</dbReference>
<dbReference type="InterPro" id="IPR016462">
    <property type="entry name" value="ModE"/>
</dbReference>